<reference evidence="2" key="1">
    <citation type="submission" date="2016-11" db="UniProtKB">
        <authorList>
            <consortium name="WormBaseParasite"/>
        </authorList>
    </citation>
    <scope>IDENTIFICATION</scope>
</reference>
<accession>A0A1I7WII0</accession>
<evidence type="ECO:0000313" key="1">
    <source>
        <dbReference type="Proteomes" id="UP000095283"/>
    </source>
</evidence>
<name>A0A1I7WII0_HETBA</name>
<dbReference type="AlphaFoldDB" id="A0A1I7WII0"/>
<sequence>MQHNYRRVIIIVICNKMIGNFNKLQFL</sequence>
<dbReference type="WBParaSite" id="Hba_04819">
    <property type="protein sequence ID" value="Hba_04819"/>
    <property type="gene ID" value="Hba_04819"/>
</dbReference>
<evidence type="ECO:0000313" key="2">
    <source>
        <dbReference type="WBParaSite" id="Hba_04819"/>
    </source>
</evidence>
<dbReference type="Proteomes" id="UP000095283">
    <property type="component" value="Unplaced"/>
</dbReference>
<keyword evidence="1" id="KW-1185">Reference proteome</keyword>
<organism evidence="1 2">
    <name type="scientific">Heterorhabditis bacteriophora</name>
    <name type="common">Entomopathogenic nematode worm</name>
    <dbReference type="NCBI Taxonomy" id="37862"/>
    <lineage>
        <taxon>Eukaryota</taxon>
        <taxon>Metazoa</taxon>
        <taxon>Ecdysozoa</taxon>
        <taxon>Nematoda</taxon>
        <taxon>Chromadorea</taxon>
        <taxon>Rhabditida</taxon>
        <taxon>Rhabditina</taxon>
        <taxon>Rhabditomorpha</taxon>
        <taxon>Strongyloidea</taxon>
        <taxon>Heterorhabditidae</taxon>
        <taxon>Heterorhabditis</taxon>
    </lineage>
</organism>
<protein>
    <submittedName>
        <fullName evidence="2">Uncharacterized protein</fullName>
    </submittedName>
</protein>
<proteinExistence type="predicted"/>